<evidence type="ECO:0000256" key="1">
    <source>
        <dbReference type="ARBA" id="ARBA00004123"/>
    </source>
</evidence>
<evidence type="ECO:0000313" key="7">
    <source>
        <dbReference type="EMBL" id="KAK2706134.1"/>
    </source>
</evidence>
<feature type="coiled-coil region" evidence="4">
    <location>
        <begin position="338"/>
        <end position="393"/>
    </location>
</feature>
<dbReference type="PANTHER" id="PTHR12214:SF0">
    <property type="entry name" value="LD29489P"/>
    <property type="match status" value="1"/>
</dbReference>
<dbReference type="EMBL" id="JAVRJZ010000020">
    <property type="protein sequence ID" value="KAK2706133.1"/>
    <property type="molecule type" value="Genomic_DNA"/>
</dbReference>
<dbReference type="PANTHER" id="PTHR12214">
    <property type="entry name" value="GC-RICH SEQUENCE DNA-BINDING FACTOR"/>
    <property type="match status" value="1"/>
</dbReference>
<feature type="region of interest" description="Disordered" evidence="5">
    <location>
        <begin position="441"/>
        <end position="482"/>
    </location>
</feature>
<organism evidence="7 8">
    <name type="scientific">Artemia franciscana</name>
    <name type="common">Brine shrimp</name>
    <name type="synonym">Artemia sanfranciscana</name>
    <dbReference type="NCBI Taxonomy" id="6661"/>
    <lineage>
        <taxon>Eukaryota</taxon>
        <taxon>Metazoa</taxon>
        <taxon>Ecdysozoa</taxon>
        <taxon>Arthropoda</taxon>
        <taxon>Crustacea</taxon>
        <taxon>Branchiopoda</taxon>
        <taxon>Anostraca</taxon>
        <taxon>Artemiidae</taxon>
        <taxon>Artemia</taxon>
    </lineage>
</organism>
<comment type="subcellular location">
    <subcellularLocation>
        <location evidence="1">Nucleus</location>
    </subcellularLocation>
</comment>
<feature type="region of interest" description="Disordered" evidence="5">
    <location>
        <begin position="182"/>
        <end position="217"/>
    </location>
</feature>
<evidence type="ECO:0000256" key="4">
    <source>
        <dbReference type="SAM" id="Coils"/>
    </source>
</evidence>
<dbReference type="AlphaFoldDB" id="A0AA88HFM7"/>
<gene>
    <name evidence="7" type="ORF">QYM36_016232</name>
</gene>
<feature type="compositionally biased region" description="Basic residues" evidence="5">
    <location>
        <begin position="1"/>
        <end position="12"/>
    </location>
</feature>
<feature type="compositionally biased region" description="Basic residues" evidence="5">
    <location>
        <begin position="468"/>
        <end position="477"/>
    </location>
</feature>
<dbReference type="InterPro" id="IPR022783">
    <property type="entry name" value="GCFC_dom"/>
</dbReference>
<feature type="compositionally biased region" description="Basic and acidic residues" evidence="5">
    <location>
        <begin position="199"/>
        <end position="214"/>
    </location>
</feature>
<feature type="compositionally biased region" description="Basic and acidic residues" evidence="5">
    <location>
        <begin position="453"/>
        <end position="467"/>
    </location>
</feature>
<comment type="caution">
    <text evidence="7">The sequence shown here is derived from an EMBL/GenBank/DDBJ whole genome shotgun (WGS) entry which is preliminary data.</text>
</comment>
<dbReference type="GO" id="GO:0003677">
    <property type="term" value="F:DNA binding"/>
    <property type="evidence" value="ECO:0007669"/>
    <property type="project" value="InterPro"/>
</dbReference>
<feature type="domain" description="GCF C-terminal" evidence="6">
    <location>
        <begin position="536"/>
        <end position="746"/>
    </location>
</feature>
<feature type="compositionally biased region" description="Basic and acidic residues" evidence="5">
    <location>
        <begin position="13"/>
        <end position="23"/>
    </location>
</feature>
<comment type="similarity">
    <text evidence="2">Belongs to the GCF family.</text>
</comment>
<evidence type="ECO:0000313" key="8">
    <source>
        <dbReference type="Proteomes" id="UP001187531"/>
    </source>
</evidence>
<evidence type="ECO:0000256" key="3">
    <source>
        <dbReference type="ARBA" id="ARBA00023242"/>
    </source>
</evidence>
<dbReference type="GO" id="GO:0000398">
    <property type="term" value="P:mRNA splicing, via spliceosome"/>
    <property type="evidence" value="ECO:0007669"/>
    <property type="project" value="InterPro"/>
</dbReference>
<feature type="compositionally biased region" description="Basic and acidic residues" evidence="5">
    <location>
        <begin position="78"/>
        <end position="103"/>
    </location>
</feature>
<dbReference type="GO" id="GO:0005634">
    <property type="term" value="C:nucleus"/>
    <property type="evidence" value="ECO:0007669"/>
    <property type="project" value="UniProtKB-SubCell"/>
</dbReference>
<accession>A0AA88HFM7</accession>
<protein>
    <recommendedName>
        <fullName evidence="6">GCF C-terminal domain-containing protein</fullName>
    </recommendedName>
</protein>
<dbReference type="InterPro" id="IPR012890">
    <property type="entry name" value="GCFC2-like"/>
</dbReference>
<feature type="compositionally biased region" description="Basic and acidic residues" evidence="5">
    <location>
        <begin position="182"/>
        <end position="192"/>
    </location>
</feature>
<name>A0AA88HFM7_ARTSF</name>
<feature type="region of interest" description="Disordered" evidence="5">
    <location>
        <begin position="66"/>
        <end position="103"/>
    </location>
</feature>
<evidence type="ECO:0000256" key="5">
    <source>
        <dbReference type="SAM" id="MobiDB-lite"/>
    </source>
</evidence>
<proteinExistence type="inferred from homology"/>
<dbReference type="Pfam" id="PF07842">
    <property type="entry name" value="GCFC"/>
    <property type="match status" value="1"/>
</dbReference>
<sequence>MFKKPVKSIRRRQASEDDSHGDNLEEVNVIASFKESKKKKKTDKTSQIQRAVVSFDVDEEEEECFQVKKSSQSRKITKQVEKERKDKDKEQPKTQKEDLLSESRKLKDEEVSIVVKGEIKPVKHGFEGKILTGREAEFAEDHSDEEEVEENGRSVAYRRPDPFRKVLQGGVIPDAATIHAMRKERERARETGDFLPMDDTNREEDTQKSRLVRDDDNDLSDDERIDFSVNLQAKERKSIKENFIAAQEEVLSDHGDEIEDWEAQQLKKAVKHTQIPVVQQEILFQQQYLRNGVGYESTASEIHSGGFVSFTPGAEPTLRDQLPPVPESREPLDPEMLRKKLQEKISSLQEVHRRHQLDYEQTINDRIETLDLIEKLEKEKPELSERYKFAQFLRGYVADLIDCLDTKMPRLETIEKGYMNILRSKSEKLIIRRRNDVMDETDECMSQGKPAVRRPEERIRRHAEREGRRSRRRRSRGSHMMPDARMLKQSVHCEGLSSDDELPESENVLFKAETERFRTEAGALFEDVTEEFSTVEGLKQNFENWRRTHLDSYRDAYVSMCLPKVFSPFVRLQLITWNPLEDSLDLEKKSWFSELMNYGYTEEETEDSLLTDPDFKLVSSIVERDVLTRFAQAVELAYDPLSTRQTRQAVHGVRYLTSNFPTVTGNSKPFQRLIRACVERLRSALDNDVFIPLYPKNIMDTKMGQQFVYRQFWSGVKLMGNILTWEGILSDDLLRTLALDNLLTRYLLLSLRSMGTITDRDIPSELEKCKYILRLLPNSWLNTTQPPLQQLAPFTRYLMQLAQQADSTSTSGRKEIEQVAEMLDILGAGELSKEIKWKYL</sequence>
<evidence type="ECO:0000256" key="2">
    <source>
        <dbReference type="ARBA" id="ARBA00010801"/>
    </source>
</evidence>
<dbReference type="EMBL" id="JAVRJZ010000020">
    <property type="protein sequence ID" value="KAK2706134.1"/>
    <property type="molecule type" value="Genomic_DNA"/>
</dbReference>
<feature type="region of interest" description="Disordered" evidence="5">
    <location>
        <begin position="1"/>
        <end position="23"/>
    </location>
</feature>
<evidence type="ECO:0000259" key="6">
    <source>
        <dbReference type="Pfam" id="PF07842"/>
    </source>
</evidence>
<feature type="region of interest" description="Disordered" evidence="5">
    <location>
        <begin position="134"/>
        <end position="156"/>
    </location>
</feature>
<keyword evidence="3" id="KW-0539">Nucleus</keyword>
<keyword evidence="4" id="KW-0175">Coiled coil</keyword>
<keyword evidence="8" id="KW-1185">Reference proteome</keyword>
<reference evidence="7" key="1">
    <citation type="submission" date="2023-07" db="EMBL/GenBank/DDBJ databases">
        <title>Chromosome-level genome assembly of Artemia franciscana.</title>
        <authorList>
            <person name="Jo E."/>
        </authorList>
    </citation>
    <scope>NUCLEOTIDE SEQUENCE</scope>
    <source>
        <tissue evidence="7">Whole body</tissue>
    </source>
</reference>
<dbReference type="Proteomes" id="UP001187531">
    <property type="component" value="Unassembled WGS sequence"/>
</dbReference>